<evidence type="ECO:0000313" key="2">
    <source>
        <dbReference type="Proteomes" id="UP000051574"/>
    </source>
</evidence>
<organism evidence="1 2">
    <name type="scientific">Oryctes borbonicus</name>
    <dbReference type="NCBI Taxonomy" id="1629725"/>
    <lineage>
        <taxon>Eukaryota</taxon>
        <taxon>Metazoa</taxon>
        <taxon>Ecdysozoa</taxon>
        <taxon>Arthropoda</taxon>
        <taxon>Hexapoda</taxon>
        <taxon>Insecta</taxon>
        <taxon>Pterygota</taxon>
        <taxon>Neoptera</taxon>
        <taxon>Endopterygota</taxon>
        <taxon>Coleoptera</taxon>
        <taxon>Polyphaga</taxon>
        <taxon>Scarabaeiformia</taxon>
        <taxon>Scarabaeidae</taxon>
        <taxon>Dynastinae</taxon>
        <taxon>Oryctes</taxon>
    </lineage>
</organism>
<protein>
    <submittedName>
        <fullName evidence="1">Uncharacterized protein</fullName>
    </submittedName>
</protein>
<name>A0A0T6B6Z2_9SCAR</name>
<dbReference type="Proteomes" id="UP000051574">
    <property type="component" value="Unassembled WGS sequence"/>
</dbReference>
<sequence length="165" mass="18748">DSITGVPIASTITSTYNLSISHNFNLLLFNQLFPNAPSTASMKHHDRITPVSTSLDRKQDLLLLSSISLQRQDRYERKLRQGHRSALTPKKELRDSRSRELKKQICDMIKSGKRLTPAEARRVFSQYLNCVLEKIATATTDEGQVDVVLKFLQKASVYLKTPFTI</sequence>
<keyword evidence="2" id="KW-1185">Reference proteome</keyword>
<dbReference type="AlphaFoldDB" id="A0A0T6B6Z2"/>
<accession>A0A0T6B6Z2</accession>
<feature type="non-terminal residue" evidence="1">
    <location>
        <position position="165"/>
    </location>
</feature>
<dbReference type="EMBL" id="LJIG01009457">
    <property type="protein sequence ID" value="KRT83041.1"/>
    <property type="molecule type" value="Genomic_DNA"/>
</dbReference>
<dbReference type="OrthoDB" id="2016263at2759"/>
<feature type="non-terminal residue" evidence="1">
    <location>
        <position position="1"/>
    </location>
</feature>
<comment type="caution">
    <text evidence="1">The sequence shown here is derived from an EMBL/GenBank/DDBJ whole genome shotgun (WGS) entry which is preliminary data.</text>
</comment>
<reference evidence="1 2" key="1">
    <citation type="submission" date="2015-09" db="EMBL/GenBank/DDBJ databases">
        <title>Draft genome of the scarab beetle Oryctes borbonicus.</title>
        <authorList>
            <person name="Meyer J.M."/>
            <person name="Markov G.V."/>
            <person name="Baskaran P."/>
            <person name="Herrmann M."/>
            <person name="Sommer R.J."/>
            <person name="Roedelsperger C."/>
        </authorList>
    </citation>
    <scope>NUCLEOTIDE SEQUENCE [LARGE SCALE GENOMIC DNA]</scope>
    <source>
        <strain evidence="1">OB123</strain>
        <tissue evidence="1">Whole animal</tissue>
    </source>
</reference>
<evidence type="ECO:0000313" key="1">
    <source>
        <dbReference type="EMBL" id="KRT83041.1"/>
    </source>
</evidence>
<gene>
    <name evidence="1" type="ORF">AMK59_4028</name>
</gene>
<proteinExistence type="predicted"/>